<organism evidence="1">
    <name type="scientific">Rhizophora mucronata</name>
    <name type="common">Asiatic mangrove</name>
    <dbReference type="NCBI Taxonomy" id="61149"/>
    <lineage>
        <taxon>Eukaryota</taxon>
        <taxon>Viridiplantae</taxon>
        <taxon>Streptophyta</taxon>
        <taxon>Embryophyta</taxon>
        <taxon>Tracheophyta</taxon>
        <taxon>Spermatophyta</taxon>
        <taxon>Magnoliopsida</taxon>
        <taxon>eudicotyledons</taxon>
        <taxon>Gunneridae</taxon>
        <taxon>Pentapetalae</taxon>
        <taxon>rosids</taxon>
        <taxon>fabids</taxon>
        <taxon>Malpighiales</taxon>
        <taxon>Rhizophoraceae</taxon>
        <taxon>Rhizophora</taxon>
    </lineage>
</organism>
<reference evidence="1" key="1">
    <citation type="submission" date="2018-02" db="EMBL/GenBank/DDBJ databases">
        <title>Rhizophora mucronata_Transcriptome.</title>
        <authorList>
            <person name="Meera S.P."/>
            <person name="Sreeshan A."/>
            <person name="Augustine A."/>
        </authorList>
    </citation>
    <scope>NUCLEOTIDE SEQUENCE</scope>
    <source>
        <tissue evidence="1">Leaf</tissue>
    </source>
</reference>
<proteinExistence type="predicted"/>
<name>A0A2P2Q8I7_RHIMU</name>
<evidence type="ECO:0000313" key="1">
    <source>
        <dbReference type="EMBL" id="MBX63277.1"/>
    </source>
</evidence>
<sequence>MQILKHKLSLLEARNADLQRKFHEHQVTCEHLIERAITAQVDKRHCLLLLLVPWFLWQLNCQKQKNVNMAVVARDVGTKCSLLLTQKI</sequence>
<dbReference type="AlphaFoldDB" id="A0A2P2Q8I7"/>
<protein>
    <submittedName>
        <fullName evidence="1">Uncharacterized protein</fullName>
    </submittedName>
</protein>
<accession>A0A2P2Q8I7</accession>
<dbReference type="EMBL" id="GGEC01082793">
    <property type="protein sequence ID" value="MBX63277.1"/>
    <property type="molecule type" value="Transcribed_RNA"/>
</dbReference>